<dbReference type="InterPro" id="IPR057739">
    <property type="entry name" value="Glyco_hydro_29_N"/>
</dbReference>
<dbReference type="PANTHER" id="PTHR10030">
    <property type="entry name" value="ALPHA-L-FUCOSIDASE"/>
    <property type="match status" value="1"/>
</dbReference>
<gene>
    <name evidence="9" type="ORF">FGF67_03405</name>
</gene>
<dbReference type="GO" id="GO:0016139">
    <property type="term" value="P:glycoside catabolic process"/>
    <property type="evidence" value="ECO:0007669"/>
    <property type="project" value="TreeGrafter"/>
</dbReference>
<dbReference type="InterPro" id="IPR000933">
    <property type="entry name" value="Glyco_hydro_29"/>
</dbReference>
<keyword evidence="4" id="KW-0732">Signal</keyword>
<dbReference type="Gene3D" id="3.20.20.80">
    <property type="entry name" value="Glycosidases"/>
    <property type="match status" value="1"/>
</dbReference>
<dbReference type="PROSITE" id="PS51257">
    <property type="entry name" value="PROKAR_LIPOPROTEIN"/>
    <property type="match status" value="1"/>
</dbReference>
<dbReference type="Gene3D" id="2.60.40.1180">
    <property type="entry name" value="Golgi alpha-mannosidase II"/>
    <property type="match status" value="1"/>
</dbReference>
<evidence type="ECO:0000259" key="8">
    <source>
        <dbReference type="Pfam" id="PF16757"/>
    </source>
</evidence>
<dbReference type="InterPro" id="IPR016286">
    <property type="entry name" value="FUC_metazoa-typ"/>
</dbReference>
<evidence type="ECO:0000256" key="1">
    <source>
        <dbReference type="ARBA" id="ARBA00004071"/>
    </source>
</evidence>
<dbReference type="EMBL" id="VDCS01000003">
    <property type="protein sequence ID" value="TNJ46055.1"/>
    <property type="molecule type" value="Genomic_DNA"/>
</dbReference>
<keyword evidence="6" id="KW-0326">Glycosidase</keyword>
<dbReference type="GO" id="GO:0005764">
    <property type="term" value="C:lysosome"/>
    <property type="evidence" value="ECO:0007669"/>
    <property type="project" value="TreeGrafter"/>
</dbReference>
<dbReference type="Pfam" id="PF01120">
    <property type="entry name" value="Alpha_L_fucos"/>
    <property type="match status" value="1"/>
</dbReference>
<dbReference type="RefSeq" id="WP_139695069.1">
    <property type="nucleotide sequence ID" value="NZ_CP074074.1"/>
</dbReference>
<dbReference type="EC" id="3.2.1.51" evidence="3"/>
<dbReference type="GO" id="GO:0004560">
    <property type="term" value="F:alpha-L-fucosidase activity"/>
    <property type="evidence" value="ECO:0007669"/>
    <property type="project" value="InterPro"/>
</dbReference>
<dbReference type="PIRSF" id="PIRSF001092">
    <property type="entry name" value="Alpha-L-fucosidase"/>
    <property type="match status" value="1"/>
</dbReference>
<comment type="similarity">
    <text evidence="2">Belongs to the glycosyl hydrolase 29 family.</text>
</comment>
<dbReference type="GO" id="GO:0006004">
    <property type="term" value="P:fucose metabolic process"/>
    <property type="evidence" value="ECO:0007669"/>
    <property type="project" value="InterPro"/>
</dbReference>
<reference evidence="9 10" key="1">
    <citation type="submission" date="2019-05" db="EMBL/GenBank/DDBJ databases">
        <title>Tamlana fucoidanivorans sp. nov., isolated from the surface of algae collected from Fujian province in China.</title>
        <authorList>
            <person name="Li J."/>
        </authorList>
    </citation>
    <scope>NUCLEOTIDE SEQUENCE [LARGE SCALE GENOMIC DNA]</scope>
    <source>
        <strain evidence="9 10">CW2-9</strain>
    </source>
</reference>
<dbReference type="Pfam" id="PF16757">
    <property type="entry name" value="Fucosidase_C"/>
    <property type="match status" value="1"/>
</dbReference>
<protein>
    <recommendedName>
        <fullName evidence="3">alpha-L-fucosidase</fullName>
        <ecNumber evidence="3">3.2.1.51</ecNumber>
    </recommendedName>
</protein>
<feature type="domain" description="Alpha-L-fucosidase C-terminal" evidence="8">
    <location>
        <begin position="407"/>
        <end position="491"/>
    </location>
</feature>
<dbReference type="SMART" id="SM00812">
    <property type="entry name" value="Alpha_L_fucos"/>
    <property type="match status" value="1"/>
</dbReference>
<sequence>MKKIALYISLILVFACGKKHNINKKDDTFHQFESNWESLSKQNIPEWFKDAKFGIYAHLGVYCVPAFENEWYPRKMYSYEKEKYQKVKDYHRKTYGPIKDFGYKDFIPLFKCENFDAEEWAELYKKAGAKFAGPVAEHHDGFSMWGSKVNRWNAVDMGPKRDIAGELVKAIRKRDMKVVTSFHHSYNVSGFFVKQDSLDTGDPEYADLYGQEGSKIAYENWFLKMKEVIDEFKPDQLWFDFKLKNIPDEYKIRMAQYYYNKEAEWKKDVIITRKNDDLPSGVGVLDVERSKQANSSDRLWQTDDALARYTWIWVPDIELKPERELIHELIDIVSKNGVLLLNACPKADGTIPDDQKKILYAIGDFLKINGQGIYKTRPWKIHGEGPNLYDKGRGMDEYEKKPVEFTGNDIRFTSSKDGKIVYVHTLGWPKDKLIIESMGLNSKYLKEKIKSVSMLGNNAKTNWNQTQNGLEIDVSNTKPRGNHAYTWAVQL</sequence>
<evidence type="ECO:0000259" key="7">
    <source>
        <dbReference type="Pfam" id="PF01120"/>
    </source>
</evidence>
<feature type="domain" description="Glycoside hydrolase family 29 N-terminal" evidence="7">
    <location>
        <begin position="28"/>
        <end position="371"/>
    </location>
</feature>
<comment type="function">
    <text evidence="1">Alpha-L-fucosidase is responsible for hydrolyzing the alpha-1,6-linked fucose joined to the reducing-end N-acetylglucosamine of the carbohydrate moieties of glycoproteins.</text>
</comment>
<evidence type="ECO:0000256" key="6">
    <source>
        <dbReference type="ARBA" id="ARBA00023295"/>
    </source>
</evidence>
<dbReference type="InterPro" id="IPR031919">
    <property type="entry name" value="Fucosidase_C"/>
</dbReference>
<accession>A0A5C4SQI8</accession>
<evidence type="ECO:0000256" key="4">
    <source>
        <dbReference type="ARBA" id="ARBA00022729"/>
    </source>
</evidence>
<name>A0A5C4SQI8_9FLAO</name>
<dbReference type="AlphaFoldDB" id="A0A5C4SQI8"/>
<dbReference type="OrthoDB" id="1095333at2"/>
<evidence type="ECO:0000256" key="2">
    <source>
        <dbReference type="ARBA" id="ARBA00007951"/>
    </source>
</evidence>
<organism evidence="9 10">
    <name type="scientific">Allotamlana fucoidanivorans</name>
    <dbReference type="NCBI Taxonomy" id="2583814"/>
    <lineage>
        <taxon>Bacteria</taxon>
        <taxon>Pseudomonadati</taxon>
        <taxon>Bacteroidota</taxon>
        <taxon>Flavobacteriia</taxon>
        <taxon>Flavobacteriales</taxon>
        <taxon>Flavobacteriaceae</taxon>
        <taxon>Allotamlana</taxon>
    </lineage>
</organism>
<keyword evidence="10" id="KW-1185">Reference proteome</keyword>
<dbReference type="InterPro" id="IPR017853">
    <property type="entry name" value="GH"/>
</dbReference>
<dbReference type="SUPFAM" id="SSF51445">
    <property type="entry name" value="(Trans)glycosidases"/>
    <property type="match status" value="1"/>
</dbReference>
<dbReference type="PANTHER" id="PTHR10030:SF37">
    <property type="entry name" value="ALPHA-L-FUCOSIDASE-RELATED"/>
    <property type="match status" value="1"/>
</dbReference>
<evidence type="ECO:0000256" key="5">
    <source>
        <dbReference type="ARBA" id="ARBA00022801"/>
    </source>
</evidence>
<dbReference type="InterPro" id="IPR013780">
    <property type="entry name" value="Glyco_hydro_b"/>
</dbReference>
<comment type="caution">
    <text evidence="9">The sequence shown here is derived from an EMBL/GenBank/DDBJ whole genome shotgun (WGS) entry which is preliminary data.</text>
</comment>
<evidence type="ECO:0000256" key="3">
    <source>
        <dbReference type="ARBA" id="ARBA00012662"/>
    </source>
</evidence>
<proteinExistence type="inferred from homology"/>
<evidence type="ECO:0000313" key="10">
    <source>
        <dbReference type="Proteomes" id="UP000308713"/>
    </source>
</evidence>
<dbReference type="PRINTS" id="PR00741">
    <property type="entry name" value="GLHYDRLASE29"/>
</dbReference>
<keyword evidence="5" id="KW-0378">Hydrolase</keyword>
<dbReference type="Proteomes" id="UP000308713">
    <property type="component" value="Unassembled WGS sequence"/>
</dbReference>
<evidence type="ECO:0000313" key="9">
    <source>
        <dbReference type="EMBL" id="TNJ46055.1"/>
    </source>
</evidence>